<dbReference type="InterPro" id="IPR036034">
    <property type="entry name" value="PDZ_sf"/>
</dbReference>
<proteinExistence type="predicted"/>
<dbReference type="AlphaFoldDB" id="A0A8S3CGU3"/>
<organism evidence="2 3">
    <name type="scientific">Rotaria magnacalcarata</name>
    <dbReference type="NCBI Taxonomy" id="392030"/>
    <lineage>
        <taxon>Eukaryota</taxon>
        <taxon>Metazoa</taxon>
        <taxon>Spiralia</taxon>
        <taxon>Gnathifera</taxon>
        <taxon>Rotifera</taxon>
        <taxon>Eurotatoria</taxon>
        <taxon>Bdelloidea</taxon>
        <taxon>Philodinida</taxon>
        <taxon>Philodinidae</taxon>
        <taxon>Rotaria</taxon>
    </lineage>
</organism>
<evidence type="ECO:0000259" key="1">
    <source>
        <dbReference type="PROSITE" id="PS50106"/>
    </source>
</evidence>
<protein>
    <recommendedName>
        <fullName evidence="1">PDZ domain-containing protein</fullName>
    </recommendedName>
</protein>
<dbReference type="EMBL" id="CAJOBI010179232">
    <property type="protein sequence ID" value="CAF4919482.1"/>
    <property type="molecule type" value="Genomic_DNA"/>
</dbReference>
<evidence type="ECO:0000313" key="3">
    <source>
        <dbReference type="Proteomes" id="UP000676336"/>
    </source>
</evidence>
<dbReference type="SUPFAM" id="SSF50156">
    <property type="entry name" value="PDZ domain-like"/>
    <property type="match status" value="1"/>
</dbReference>
<dbReference type="Gene3D" id="2.30.42.10">
    <property type="match status" value="1"/>
</dbReference>
<dbReference type="Pfam" id="PF00595">
    <property type="entry name" value="PDZ"/>
    <property type="match status" value="1"/>
</dbReference>
<accession>A0A8S3CGU3</accession>
<dbReference type="CDD" id="cd00136">
    <property type="entry name" value="PDZ_canonical"/>
    <property type="match status" value="1"/>
</dbReference>
<feature type="domain" description="PDZ" evidence="1">
    <location>
        <begin position="7"/>
        <end position="68"/>
    </location>
</feature>
<gene>
    <name evidence="2" type="ORF">SMN809_LOCUS52629</name>
</gene>
<sequence length="68" mass="7410">MKPTEHTVVLHKRSDQQSFGLYIGEDYPVGVYIITIEPDSPAAQGNVHAGDRIISVNGQMVSKMATNP</sequence>
<dbReference type="Proteomes" id="UP000676336">
    <property type="component" value="Unassembled WGS sequence"/>
</dbReference>
<dbReference type="InterPro" id="IPR001478">
    <property type="entry name" value="PDZ"/>
</dbReference>
<name>A0A8S3CGU3_9BILA</name>
<dbReference type="PROSITE" id="PS50106">
    <property type="entry name" value="PDZ"/>
    <property type="match status" value="1"/>
</dbReference>
<evidence type="ECO:0000313" key="2">
    <source>
        <dbReference type="EMBL" id="CAF4919482.1"/>
    </source>
</evidence>
<reference evidence="2" key="1">
    <citation type="submission" date="2021-02" db="EMBL/GenBank/DDBJ databases">
        <authorList>
            <person name="Nowell W R."/>
        </authorList>
    </citation>
    <scope>NUCLEOTIDE SEQUENCE</scope>
</reference>
<feature type="non-terminal residue" evidence="2">
    <location>
        <position position="68"/>
    </location>
</feature>
<comment type="caution">
    <text evidence="2">The sequence shown here is derived from an EMBL/GenBank/DDBJ whole genome shotgun (WGS) entry which is preliminary data.</text>
</comment>